<accession>W7QH91</accession>
<sequence length="119" mass="12996">MNLAKLTAVGLLFACSQTHANFTRETQIVAEIPLLPKQQIKTPQSGCQKVQLAVYKQASNIPQGLKAFISDDLLRIGIEIKQHGSLFVVSSQSSVDPKLIKQLAEKLLKQGLDVLVVNC</sequence>
<dbReference type="AlphaFoldDB" id="W7QH91"/>
<dbReference type="Proteomes" id="UP000019276">
    <property type="component" value="Unassembled WGS sequence"/>
</dbReference>
<comment type="caution">
    <text evidence="2">The sequence shown here is derived from an EMBL/GenBank/DDBJ whole genome shotgun (WGS) entry which is preliminary data.</text>
</comment>
<feature type="signal peptide" evidence="1">
    <location>
        <begin position="1"/>
        <end position="20"/>
    </location>
</feature>
<proteinExistence type="predicted"/>
<organism evidence="2 3">
    <name type="scientific">Catenovulum agarivorans DS-2</name>
    <dbReference type="NCBI Taxonomy" id="1328313"/>
    <lineage>
        <taxon>Bacteria</taxon>
        <taxon>Pseudomonadati</taxon>
        <taxon>Pseudomonadota</taxon>
        <taxon>Gammaproteobacteria</taxon>
        <taxon>Alteromonadales</taxon>
        <taxon>Alteromonadaceae</taxon>
        <taxon>Catenovulum</taxon>
    </lineage>
</organism>
<evidence type="ECO:0000313" key="3">
    <source>
        <dbReference type="Proteomes" id="UP000019276"/>
    </source>
</evidence>
<keyword evidence="3" id="KW-1185">Reference proteome</keyword>
<dbReference type="RefSeq" id="WP_035016349.1">
    <property type="nucleotide sequence ID" value="NZ_ARZY01000050.1"/>
</dbReference>
<protein>
    <submittedName>
        <fullName evidence="2">Uncharacterized protein</fullName>
    </submittedName>
</protein>
<dbReference type="EMBL" id="ARZY01000050">
    <property type="protein sequence ID" value="EWH08322.1"/>
    <property type="molecule type" value="Genomic_DNA"/>
</dbReference>
<keyword evidence="1" id="KW-0732">Signal</keyword>
<feature type="chain" id="PRO_5004898087" evidence="1">
    <location>
        <begin position="21"/>
        <end position="119"/>
    </location>
</feature>
<dbReference type="OrthoDB" id="9832354at2"/>
<name>W7QH91_9ALTE</name>
<evidence type="ECO:0000313" key="2">
    <source>
        <dbReference type="EMBL" id="EWH08322.1"/>
    </source>
</evidence>
<evidence type="ECO:0000256" key="1">
    <source>
        <dbReference type="SAM" id="SignalP"/>
    </source>
</evidence>
<reference evidence="2 3" key="1">
    <citation type="journal article" date="2014" name="Genome Announc.">
        <title>Draft Genome Sequence of the Agar-Degrading Bacterium Catenovulum sp. Strain DS-2, Isolated from Intestines of Haliotis diversicolor.</title>
        <authorList>
            <person name="Shan D."/>
            <person name="Li X."/>
            <person name="Gu Z."/>
            <person name="Wei G."/>
            <person name="Gao Z."/>
            <person name="Shao Z."/>
        </authorList>
    </citation>
    <scope>NUCLEOTIDE SEQUENCE [LARGE SCALE GENOMIC DNA]</scope>
    <source>
        <strain evidence="2 3">DS-2</strain>
    </source>
</reference>
<gene>
    <name evidence="2" type="ORF">DS2_17838</name>
</gene>
<dbReference type="STRING" id="1328313.DS2_17838"/>